<comment type="caution">
    <text evidence="3">The sequence shown here is derived from an EMBL/GenBank/DDBJ whole genome shotgun (WGS) entry which is preliminary data.</text>
</comment>
<reference evidence="3" key="1">
    <citation type="submission" date="2021-03" db="EMBL/GenBank/DDBJ databases">
        <title>Draft genome sequence of rust myrtle Austropuccinia psidii MF-1, a brazilian biotype.</title>
        <authorList>
            <person name="Quecine M.C."/>
            <person name="Pachon D.M.R."/>
            <person name="Bonatelli M.L."/>
            <person name="Correr F.H."/>
            <person name="Franceschini L.M."/>
            <person name="Leite T.F."/>
            <person name="Margarido G.R.A."/>
            <person name="Almeida C.A."/>
            <person name="Ferrarezi J.A."/>
            <person name="Labate C.A."/>
        </authorList>
    </citation>
    <scope>NUCLEOTIDE SEQUENCE</scope>
    <source>
        <strain evidence="3">MF-1</strain>
    </source>
</reference>
<dbReference type="EMBL" id="AVOT02031652">
    <property type="protein sequence ID" value="MBW0525224.1"/>
    <property type="molecule type" value="Genomic_DNA"/>
</dbReference>
<dbReference type="InterPro" id="IPR043837">
    <property type="entry name" value="Mtf2-like_C"/>
</dbReference>
<evidence type="ECO:0000313" key="4">
    <source>
        <dbReference type="Proteomes" id="UP000765509"/>
    </source>
</evidence>
<protein>
    <recommendedName>
        <fullName evidence="2">Mtf2-like C-terminal domain-containing protein</fullName>
    </recommendedName>
</protein>
<accession>A0A9Q3EQ49</accession>
<dbReference type="InterPro" id="IPR040009">
    <property type="entry name" value="Mtf2/C5D6.12-like"/>
</dbReference>
<dbReference type="OrthoDB" id="2444174at2759"/>
<gene>
    <name evidence="3" type="ORF">O181_064939</name>
</gene>
<evidence type="ECO:0000256" key="1">
    <source>
        <dbReference type="SAM" id="MobiDB-lite"/>
    </source>
</evidence>
<dbReference type="PANTHER" id="PTHR39468">
    <property type="entry name" value="CHROMOSOME 7, WHOLE GENOME SHOTGUN SEQUENCE"/>
    <property type="match status" value="1"/>
</dbReference>
<dbReference type="Pfam" id="PF19189">
    <property type="entry name" value="Mtf2"/>
    <property type="match status" value="1"/>
</dbReference>
<dbReference type="AlphaFoldDB" id="A0A9Q3EQ49"/>
<name>A0A9Q3EQ49_9BASI</name>
<dbReference type="PANTHER" id="PTHR39468:SF1">
    <property type="entry name" value="MTF2-LIKE C-TERMINAL DOMAIN-CONTAINING PROTEIN"/>
    <property type="match status" value="1"/>
</dbReference>
<sequence>MIIPVNPFRPLLSGTLSFSNHPLKKQPFSVCPRSSTAPSFVVQPQPSLSHLTLSPERSSRLRDRAGVPSFDPIDQKLKFPTHHHQSGNLENDFKPMKPWTPQGRTQVERSHMTYGETSIISELLQDLSIPLDELSDGIEKHKSDILFDPQVQSILSQNSKRKSLSRHRPIELSIQDMQTEDILKELVDQKIKIIDGFDNHHDLIKWADSHVFASQSKQPMSKTDFNFVGSFQLIDQPDFDLTITPEYLSQTQNSSLSCTPLLSPILLHLMNAFSTRFHNPNLSLYLFEFVRSHSDPLIKYFGLTKDVYLEMMKIRWNEWKDFEGIKDDLVEMKSLGIEIDERIKKLVQSITAAVLKDEISAEQRVNDHSFDSNINLYRQISPSERRAVAIMESVVNEFIDAENRLFARRFRINPFESSV</sequence>
<dbReference type="Proteomes" id="UP000765509">
    <property type="component" value="Unassembled WGS sequence"/>
</dbReference>
<proteinExistence type="predicted"/>
<evidence type="ECO:0000259" key="2">
    <source>
        <dbReference type="Pfam" id="PF19189"/>
    </source>
</evidence>
<organism evidence="3 4">
    <name type="scientific">Austropuccinia psidii MF-1</name>
    <dbReference type="NCBI Taxonomy" id="1389203"/>
    <lineage>
        <taxon>Eukaryota</taxon>
        <taxon>Fungi</taxon>
        <taxon>Dikarya</taxon>
        <taxon>Basidiomycota</taxon>
        <taxon>Pucciniomycotina</taxon>
        <taxon>Pucciniomycetes</taxon>
        <taxon>Pucciniales</taxon>
        <taxon>Sphaerophragmiaceae</taxon>
        <taxon>Austropuccinia</taxon>
    </lineage>
</organism>
<dbReference type="GO" id="GO:0005739">
    <property type="term" value="C:mitochondrion"/>
    <property type="evidence" value="ECO:0007669"/>
    <property type="project" value="InterPro"/>
</dbReference>
<keyword evidence="4" id="KW-1185">Reference proteome</keyword>
<evidence type="ECO:0000313" key="3">
    <source>
        <dbReference type="EMBL" id="MBW0525224.1"/>
    </source>
</evidence>
<feature type="region of interest" description="Disordered" evidence="1">
    <location>
        <begin position="72"/>
        <end position="99"/>
    </location>
</feature>
<feature type="domain" description="Mtf2-like C-terminal" evidence="2">
    <location>
        <begin position="186"/>
        <end position="360"/>
    </location>
</feature>